<feature type="signal peptide" evidence="1">
    <location>
        <begin position="1"/>
        <end position="17"/>
    </location>
</feature>
<dbReference type="KEGG" id="span:AWL63_07580"/>
<accession>A0A1B3Z8V1</accession>
<dbReference type="Proteomes" id="UP000094256">
    <property type="component" value="Chromosome"/>
</dbReference>
<reference evidence="3 4" key="1">
    <citation type="submission" date="2016-01" db="EMBL/GenBank/DDBJ databases">
        <title>Complete genome and mega plasmid sequence of Sphingomonas panacis DCY99 elicits systemic resistance in rice to Xanthomonas oryzae.</title>
        <authorList>
            <person name="Kim Y.J."/>
            <person name="Yang D.C."/>
            <person name="Sing P."/>
        </authorList>
    </citation>
    <scope>NUCLEOTIDE SEQUENCE [LARGE SCALE GENOMIC DNA]</scope>
    <source>
        <strain evidence="3 4">DCY99</strain>
    </source>
</reference>
<feature type="domain" description="DUF4142" evidence="2">
    <location>
        <begin position="58"/>
        <end position="193"/>
    </location>
</feature>
<organism evidence="3 4">
    <name type="scientific">Sphingomonas panacis</name>
    <dbReference type="NCBI Taxonomy" id="1560345"/>
    <lineage>
        <taxon>Bacteria</taxon>
        <taxon>Pseudomonadati</taxon>
        <taxon>Pseudomonadota</taxon>
        <taxon>Alphaproteobacteria</taxon>
        <taxon>Sphingomonadales</taxon>
        <taxon>Sphingomonadaceae</taxon>
        <taxon>Sphingomonas</taxon>
    </lineage>
</organism>
<dbReference type="OrthoDB" id="8005547at2"/>
<dbReference type="PANTHER" id="PTHR38593:SF1">
    <property type="entry name" value="BLR2558 PROTEIN"/>
    <property type="match status" value="1"/>
</dbReference>
<dbReference type="InterPro" id="IPR025419">
    <property type="entry name" value="DUF4142"/>
</dbReference>
<evidence type="ECO:0000313" key="4">
    <source>
        <dbReference type="Proteomes" id="UP000094256"/>
    </source>
</evidence>
<protein>
    <recommendedName>
        <fullName evidence="2">DUF4142 domain-containing protein</fullName>
    </recommendedName>
</protein>
<dbReference type="EMBL" id="CP014168">
    <property type="protein sequence ID" value="AOH83845.1"/>
    <property type="molecule type" value="Genomic_DNA"/>
</dbReference>
<keyword evidence="4" id="KW-1185">Reference proteome</keyword>
<keyword evidence="1" id="KW-0732">Signal</keyword>
<dbReference type="Pfam" id="PF13628">
    <property type="entry name" value="DUF4142"/>
    <property type="match status" value="1"/>
</dbReference>
<dbReference type="RefSeq" id="WP_069204412.1">
    <property type="nucleotide sequence ID" value="NZ_CP014168.1"/>
</dbReference>
<dbReference type="STRING" id="1560345.AWL63_07580"/>
<evidence type="ECO:0000313" key="3">
    <source>
        <dbReference type="EMBL" id="AOH83845.1"/>
    </source>
</evidence>
<dbReference type="InterPro" id="IPR012347">
    <property type="entry name" value="Ferritin-like"/>
</dbReference>
<dbReference type="PANTHER" id="PTHR38593">
    <property type="entry name" value="BLR2558 PROTEIN"/>
    <property type="match status" value="1"/>
</dbReference>
<evidence type="ECO:0000259" key="2">
    <source>
        <dbReference type="Pfam" id="PF13628"/>
    </source>
</evidence>
<sequence>MKIKSLTLLSAATLALAGCGQKTDTSNVSTNTMTISETDAVNGTDTMNDTAMAPAAGQTFANTAASSDAFEIATSKAALATSKSASVKKFAQEMIDAHTKSTAKLKTVAAGLSPAITPDPSLTADQQQKLDAMTKLTGADFDKAYIDAQTAGHQQTLDALKVYATGGDVPALKTFASGLVPTVAAHLNMAKSLKA</sequence>
<gene>
    <name evidence="3" type="ORF">AWL63_07580</name>
</gene>
<proteinExistence type="predicted"/>
<dbReference type="PROSITE" id="PS51257">
    <property type="entry name" value="PROKAR_LIPOPROTEIN"/>
    <property type="match status" value="1"/>
</dbReference>
<feature type="chain" id="PRO_5008556264" description="DUF4142 domain-containing protein" evidence="1">
    <location>
        <begin position="18"/>
        <end position="195"/>
    </location>
</feature>
<name>A0A1B3Z8V1_9SPHN</name>
<dbReference type="AlphaFoldDB" id="A0A1B3Z8V1"/>
<evidence type="ECO:0000256" key="1">
    <source>
        <dbReference type="SAM" id="SignalP"/>
    </source>
</evidence>
<dbReference type="Gene3D" id="1.20.1260.10">
    <property type="match status" value="1"/>
</dbReference>